<dbReference type="AlphaFoldDB" id="A0A934NCF0"/>
<comment type="caution">
    <text evidence="2">The sequence shown here is derived from an EMBL/GenBank/DDBJ whole genome shotgun (WGS) entry which is preliminary data.</text>
</comment>
<name>A0A934NCF0_9BACT</name>
<protein>
    <submittedName>
        <fullName evidence="2">Uncharacterized protein</fullName>
    </submittedName>
</protein>
<keyword evidence="1" id="KW-0472">Membrane</keyword>
<sequence>MTTIVLEEASGWLIAALLAANVTLPYLLRGRRLASAGWSLPYLERMRPHYWIGITIAGLGLVHAGFAMSGPLSSGPAYGAGLWIAAGAMFVAAGQAMIGMRLRSRRGPERMRLRKTHYRVMAVLVALGLLHVVLNGAVVQSVSRIGALA</sequence>
<feature type="transmembrane region" description="Helical" evidence="1">
    <location>
        <begin position="80"/>
        <end position="99"/>
    </location>
</feature>
<dbReference type="Proteomes" id="UP000620075">
    <property type="component" value="Unassembled WGS sequence"/>
</dbReference>
<gene>
    <name evidence="2" type="ORF">JF888_01415</name>
</gene>
<evidence type="ECO:0000313" key="3">
    <source>
        <dbReference type="Proteomes" id="UP000620075"/>
    </source>
</evidence>
<feature type="transmembrane region" description="Helical" evidence="1">
    <location>
        <begin position="120"/>
        <end position="139"/>
    </location>
</feature>
<keyword evidence="1" id="KW-0812">Transmembrane</keyword>
<reference evidence="2 3" key="1">
    <citation type="submission" date="2020-10" db="EMBL/GenBank/DDBJ databases">
        <title>Ca. Dormibacterota MAGs.</title>
        <authorList>
            <person name="Montgomery K."/>
        </authorList>
    </citation>
    <scope>NUCLEOTIDE SEQUENCE [LARGE SCALE GENOMIC DNA]</scope>
    <source>
        <strain evidence="2">SC8811_S16_3</strain>
    </source>
</reference>
<accession>A0A934NCF0</accession>
<organism evidence="2 3">
    <name type="scientific">Candidatus Dormiibacter inghamiae</name>
    <dbReference type="NCBI Taxonomy" id="3127013"/>
    <lineage>
        <taxon>Bacteria</taxon>
        <taxon>Bacillati</taxon>
        <taxon>Candidatus Dormiibacterota</taxon>
        <taxon>Candidatus Dormibacteria</taxon>
        <taxon>Candidatus Dormibacterales</taxon>
        <taxon>Candidatus Dormibacteraceae</taxon>
        <taxon>Candidatus Dormiibacter</taxon>
    </lineage>
</organism>
<evidence type="ECO:0000313" key="2">
    <source>
        <dbReference type="EMBL" id="MBJ7601849.1"/>
    </source>
</evidence>
<dbReference type="RefSeq" id="WP_338176220.1">
    <property type="nucleotide sequence ID" value="NZ_JAEKNQ010000009.1"/>
</dbReference>
<evidence type="ECO:0000256" key="1">
    <source>
        <dbReference type="SAM" id="Phobius"/>
    </source>
</evidence>
<feature type="transmembrane region" description="Helical" evidence="1">
    <location>
        <begin position="49"/>
        <end position="68"/>
    </location>
</feature>
<proteinExistence type="predicted"/>
<dbReference type="EMBL" id="JAEKNQ010000009">
    <property type="protein sequence ID" value="MBJ7601849.1"/>
    <property type="molecule type" value="Genomic_DNA"/>
</dbReference>
<keyword evidence="1" id="KW-1133">Transmembrane helix</keyword>
<feature type="transmembrane region" description="Helical" evidence="1">
    <location>
        <begin position="12"/>
        <end position="28"/>
    </location>
</feature>